<dbReference type="EMBL" id="JAYMFH010000001">
    <property type="protein sequence ID" value="MEC4293892.1"/>
    <property type="molecule type" value="Genomic_DNA"/>
</dbReference>
<dbReference type="RefSeq" id="WP_326454165.1">
    <property type="nucleotide sequence ID" value="NZ_JAYMFH010000001.1"/>
</dbReference>
<keyword evidence="1" id="KW-1277">Toxin-antitoxin system</keyword>
<dbReference type="Pfam" id="PF08681">
    <property type="entry name" value="TacA1"/>
    <property type="match status" value="1"/>
</dbReference>
<evidence type="ECO:0000256" key="1">
    <source>
        <dbReference type="ARBA" id="ARBA00022649"/>
    </source>
</evidence>
<evidence type="ECO:0000313" key="4">
    <source>
        <dbReference type="Proteomes" id="UP001343724"/>
    </source>
</evidence>
<gene>
    <name evidence="3" type="ORF">VJ920_01040</name>
</gene>
<comment type="caution">
    <text evidence="3">The sequence shown here is derived from an EMBL/GenBank/DDBJ whole genome shotgun (WGS) entry which is preliminary data.</text>
</comment>
<evidence type="ECO:0000313" key="3">
    <source>
        <dbReference type="EMBL" id="MEC4293892.1"/>
    </source>
</evidence>
<organism evidence="3 4">
    <name type="scientific">Adlercreutzia shanghongiae</name>
    <dbReference type="NCBI Taxonomy" id="3111773"/>
    <lineage>
        <taxon>Bacteria</taxon>
        <taxon>Bacillati</taxon>
        <taxon>Actinomycetota</taxon>
        <taxon>Coriobacteriia</taxon>
        <taxon>Eggerthellales</taxon>
        <taxon>Eggerthellaceae</taxon>
        <taxon>Adlercreutzia</taxon>
    </lineage>
</organism>
<protein>
    <submittedName>
        <fullName evidence="3">DUF1778 domain-containing protein</fullName>
    </submittedName>
</protein>
<name>A0ABU6IVP2_9ACTN</name>
<dbReference type="InterPro" id="IPR010985">
    <property type="entry name" value="Ribbon_hlx_hlx"/>
</dbReference>
<proteinExistence type="inferred from homology"/>
<reference evidence="3 4" key="1">
    <citation type="submission" date="2024-01" db="EMBL/GenBank/DDBJ databases">
        <title>novel species in genus Adlercreutzia.</title>
        <authorList>
            <person name="Liu X."/>
        </authorList>
    </citation>
    <scope>NUCLEOTIDE SEQUENCE [LARGE SCALE GENOMIC DNA]</scope>
    <source>
        <strain evidence="3 4">R22</strain>
    </source>
</reference>
<dbReference type="Proteomes" id="UP001343724">
    <property type="component" value="Unassembled WGS sequence"/>
</dbReference>
<dbReference type="SUPFAM" id="SSF47598">
    <property type="entry name" value="Ribbon-helix-helix"/>
    <property type="match status" value="1"/>
</dbReference>
<comment type="similarity">
    <text evidence="2">Belongs to the TacA antitoxin family.</text>
</comment>
<accession>A0ABU6IVP2</accession>
<sequence>MEYTLKSGKTITDEEIEAMADAFESGNFPGSWSGDVVVGRPRLSNEPLDVISFKVPHSAALAIKRAAEQQGESRSSFLRKAALEKAESVLTAS</sequence>
<dbReference type="Gene3D" id="1.20.5.780">
    <property type="entry name" value="Single helix bin"/>
    <property type="match status" value="1"/>
</dbReference>
<keyword evidence="4" id="KW-1185">Reference proteome</keyword>
<dbReference type="InterPro" id="IPR014795">
    <property type="entry name" value="TacA_1-like"/>
</dbReference>
<evidence type="ECO:0000256" key="2">
    <source>
        <dbReference type="ARBA" id="ARBA00049988"/>
    </source>
</evidence>